<name>A0A8S5S312_9CAUD</name>
<accession>A0A8S5S312</accession>
<organism evidence="1">
    <name type="scientific">Siphoviridae sp. ctCIv11</name>
    <dbReference type="NCBI Taxonomy" id="2827806"/>
    <lineage>
        <taxon>Viruses</taxon>
        <taxon>Duplodnaviria</taxon>
        <taxon>Heunggongvirae</taxon>
        <taxon>Uroviricota</taxon>
        <taxon>Caudoviricetes</taxon>
    </lineage>
</organism>
<proteinExistence type="predicted"/>
<reference evidence="1" key="1">
    <citation type="journal article" date="2021" name="Proc. Natl. Acad. Sci. U.S.A.">
        <title>A Catalog of Tens of Thousands of Viruses from Human Metagenomes Reveals Hidden Associations with Chronic Diseases.</title>
        <authorList>
            <person name="Tisza M.J."/>
            <person name="Buck C.B."/>
        </authorList>
    </citation>
    <scope>NUCLEOTIDE SEQUENCE</scope>
    <source>
        <strain evidence="1">CtCIv11</strain>
    </source>
</reference>
<evidence type="ECO:0000313" key="1">
    <source>
        <dbReference type="EMBL" id="DAF45103.1"/>
    </source>
</evidence>
<dbReference type="EMBL" id="BK032513">
    <property type="protein sequence ID" value="DAF45103.1"/>
    <property type="molecule type" value="Genomic_DNA"/>
</dbReference>
<sequence>MIGVIADCGIYGTVGIWSSYQVYEATYTPLLLFYFYCMCRGKCRKNL</sequence>
<protein>
    <submittedName>
        <fullName evidence="1">Uncharacterized protein</fullName>
    </submittedName>
</protein>